<dbReference type="AlphaFoldDB" id="A0AAU8MX23"/>
<dbReference type="RefSeq" id="WP_363799187.1">
    <property type="nucleotide sequence ID" value="NZ_CP159925.1"/>
</dbReference>
<feature type="region of interest" description="Disordered" evidence="1">
    <location>
        <begin position="415"/>
        <end position="443"/>
    </location>
</feature>
<dbReference type="Pfam" id="PF20410">
    <property type="entry name" value="X-Tfes_XVIPCD"/>
    <property type="match status" value="1"/>
</dbReference>
<evidence type="ECO:0000313" key="3">
    <source>
        <dbReference type="EMBL" id="XCO75903.1"/>
    </source>
</evidence>
<accession>A0AAU8MX23</accession>
<dbReference type="InterPro" id="IPR046519">
    <property type="entry name" value="X-Tfes_XVIPCD"/>
</dbReference>
<name>A0AAU8MX23_9GAMM</name>
<reference evidence="3" key="1">
    <citation type="submission" date="2024-06" db="EMBL/GenBank/DDBJ databases">
        <authorList>
            <person name="Li S."/>
        </authorList>
    </citation>
    <scope>NUCLEOTIDE SEQUENCE</scope>
    <source>
        <strain evidence="3">SR10</strain>
    </source>
</reference>
<feature type="compositionally biased region" description="Low complexity" evidence="1">
    <location>
        <begin position="573"/>
        <end position="587"/>
    </location>
</feature>
<evidence type="ECO:0000256" key="1">
    <source>
        <dbReference type="SAM" id="MobiDB-lite"/>
    </source>
</evidence>
<proteinExistence type="predicted"/>
<feature type="region of interest" description="Disordered" evidence="1">
    <location>
        <begin position="570"/>
        <end position="598"/>
    </location>
</feature>
<organism evidence="3">
    <name type="scientific">Lysobacter firmicutimachus</name>
    <dbReference type="NCBI Taxonomy" id="1792846"/>
    <lineage>
        <taxon>Bacteria</taxon>
        <taxon>Pseudomonadati</taxon>
        <taxon>Pseudomonadota</taxon>
        <taxon>Gammaproteobacteria</taxon>
        <taxon>Lysobacterales</taxon>
        <taxon>Lysobacteraceae</taxon>
        <taxon>Lysobacter</taxon>
    </lineage>
</organism>
<evidence type="ECO:0000259" key="2">
    <source>
        <dbReference type="Pfam" id="PF20410"/>
    </source>
</evidence>
<dbReference type="EMBL" id="CP159925">
    <property type="protein sequence ID" value="XCO75903.1"/>
    <property type="molecule type" value="Genomic_DNA"/>
</dbReference>
<protein>
    <submittedName>
        <fullName evidence="3">XVIPCD domain-containing protein</fullName>
    </submittedName>
</protein>
<feature type="domain" description="X-Tfes XVIPCD" evidence="2">
    <location>
        <begin position="464"/>
        <end position="567"/>
    </location>
</feature>
<gene>
    <name evidence="3" type="ORF">ABU614_03660</name>
</gene>
<sequence>MAQANAQLQAAIQRLAAQPGVTADQVAQLQTAIAADQDLLAGLNGAAQAGQLKGFALPSPSDAPSLVGRYDLATGMVTLPASDFQAAGSVPRTDLRASLRVQAMSVEFAHGTYQDAAGAQQPISQDMLNNFQQAMNDSPVLAQQVKLAATVRPESHLKHFAITSVESGLGGGYDGVSRTLTVPAVILQPGPNGRVDRDNLTFTVAHEVGHGFAHADFMKALTKFDNDVMRIAKDSNPINDYTVPIGERIQAARESEAKAQLAGWNALVSKHQQAGPVSLDDMYRASKRAHDFVEYDATKGQAVPKQGFVLGTDMMLSETPSNVAAAGKYYFDKFPKGHAGVPLDQIATIGPHREADNINYAGKGAISRAITLDRTFAHAVNGVEPQMHINMTQLRLNERLIERLGLAIKLRPEERQPYYDTSQSPASLRHFDHTHSGANQNQHVPLEPVVEVAATGRKPGDPTQPSHPDHRLYGQIRDLVRAQDQQHGRQWDQTSERLTASLLALSKEAGLTRVDHVVFSARTDRVAAGENVFVVQGKLDDPAHVRAHMKTEEATRTPETASFAKVEAINDRAAQQAPTLQAQQQAQDEPSRGFGMGR</sequence>